<evidence type="ECO:0000313" key="2">
    <source>
        <dbReference type="EMBL" id="CAB4934526.1"/>
    </source>
</evidence>
<accession>A0A6J7IUR0</accession>
<evidence type="ECO:0000256" key="1">
    <source>
        <dbReference type="SAM" id="MobiDB-lite"/>
    </source>
</evidence>
<gene>
    <name evidence="2" type="ORF">UFOPK3543_02870</name>
</gene>
<dbReference type="AlphaFoldDB" id="A0A6J7IUR0"/>
<protein>
    <submittedName>
        <fullName evidence="2">Unannotated protein</fullName>
    </submittedName>
</protein>
<feature type="compositionally biased region" description="Polar residues" evidence="1">
    <location>
        <begin position="63"/>
        <end position="100"/>
    </location>
</feature>
<organism evidence="2">
    <name type="scientific">freshwater metagenome</name>
    <dbReference type="NCBI Taxonomy" id="449393"/>
    <lineage>
        <taxon>unclassified sequences</taxon>
        <taxon>metagenomes</taxon>
        <taxon>ecological metagenomes</taxon>
    </lineage>
</organism>
<dbReference type="EMBL" id="CAFBMH010000166">
    <property type="protein sequence ID" value="CAB4934526.1"/>
    <property type="molecule type" value="Genomic_DNA"/>
</dbReference>
<reference evidence="2" key="1">
    <citation type="submission" date="2020-05" db="EMBL/GenBank/DDBJ databases">
        <authorList>
            <person name="Chiriac C."/>
            <person name="Salcher M."/>
            <person name="Ghai R."/>
            <person name="Kavagutti S V."/>
        </authorList>
    </citation>
    <scope>NUCLEOTIDE SEQUENCE</scope>
</reference>
<feature type="region of interest" description="Disordered" evidence="1">
    <location>
        <begin position="152"/>
        <end position="172"/>
    </location>
</feature>
<proteinExistence type="predicted"/>
<sequence length="204" mass="22142">MIPPTTTAVSAMIAPVRMTARRPRSGSAASQLAERSTRIARCMRMKNRAVTANANVDARRSCSAASSEQKMNTTAPGASASNGDQMRNAAQSARNPTSHMATHAPRTKPGWATTGVRISRKSCHASSRSTRAASRVASVGRSRRVVEEYRTRPVVSASPTNEARADSRMPRPRRRIAMATACEIAANAARRQKNEWLTKMRLNP</sequence>
<feature type="region of interest" description="Disordered" evidence="1">
    <location>
        <begin position="54"/>
        <end position="116"/>
    </location>
</feature>
<name>A0A6J7IUR0_9ZZZZ</name>